<feature type="domain" description="Neurotransmitter-gated ion-channel transmembrane" evidence="6">
    <location>
        <begin position="391"/>
        <end position="495"/>
    </location>
</feature>
<dbReference type="AlphaFoldDB" id="K1QY17"/>
<dbReference type="SUPFAM" id="SSF90112">
    <property type="entry name" value="Neurotransmitter-gated ion-channel transmembrane pore"/>
    <property type="match status" value="1"/>
</dbReference>
<evidence type="ECO:0000313" key="7">
    <source>
        <dbReference type="EMBL" id="EKC33825.1"/>
    </source>
</evidence>
<dbReference type="Gene3D" id="1.20.58.390">
    <property type="entry name" value="Neurotransmitter-gated ion-channel transmembrane domain"/>
    <property type="match status" value="1"/>
</dbReference>
<evidence type="ECO:0000256" key="1">
    <source>
        <dbReference type="ARBA" id="ARBA00004141"/>
    </source>
</evidence>
<protein>
    <submittedName>
        <fullName evidence="7">Neuronal acetylcholine receptor subunit alpha-7</fullName>
    </submittedName>
</protein>
<dbReference type="InterPro" id="IPR038050">
    <property type="entry name" value="Neuro_actylchol_rec"/>
</dbReference>
<dbReference type="Gene3D" id="2.70.170.10">
    <property type="entry name" value="Neurotransmitter-gated ion-channel ligand-binding domain"/>
    <property type="match status" value="2"/>
</dbReference>
<comment type="subcellular location">
    <subcellularLocation>
        <location evidence="1">Membrane</location>
        <topology evidence="1">Multi-pass membrane protein</topology>
    </subcellularLocation>
</comment>
<keyword evidence="2" id="KW-0812">Transmembrane</keyword>
<dbReference type="PANTHER" id="PTHR18945">
    <property type="entry name" value="NEUROTRANSMITTER GATED ION CHANNEL"/>
    <property type="match status" value="1"/>
</dbReference>
<evidence type="ECO:0000259" key="5">
    <source>
        <dbReference type="Pfam" id="PF02931"/>
    </source>
</evidence>
<evidence type="ECO:0000256" key="3">
    <source>
        <dbReference type="ARBA" id="ARBA00022989"/>
    </source>
</evidence>
<dbReference type="GO" id="GO:0005230">
    <property type="term" value="F:extracellular ligand-gated monoatomic ion channel activity"/>
    <property type="evidence" value="ECO:0007669"/>
    <property type="project" value="InterPro"/>
</dbReference>
<keyword evidence="3" id="KW-1133">Transmembrane helix</keyword>
<dbReference type="GO" id="GO:0016020">
    <property type="term" value="C:membrane"/>
    <property type="evidence" value="ECO:0007669"/>
    <property type="project" value="UniProtKB-SubCell"/>
</dbReference>
<dbReference type="GO" id="GO:0004888">
    <property type="term" value="F:transmembrane signaling receptor activity"/>
    <property type="evidence" value="ECO:0007669"/>
    <property type="project" value="InterPro"/>
</dbReference>
<dbReference type="InterPro" id="IPR036719">
    <property type="entry name" value="Neuro-gated_channel_TM_sf"/>
</dbReference>
<evidence type="ECO:0000256" key="4">
    <source>
        <dbReference type="ARBA" id="ARBA00023136"/>
    </source>
</evidence>
<feature type="domain" description="Neurotransmitter-gated ion-channel ligand-binding" evidence="5">
    <location>
        <begin position="178"/>
        <end position="383"/>
    </location>
</feature>
<dbReference type="InterPro" id="IPR018000">
    <property type="entry name" value="Neurotransmitter_ion_chnl_CS"/>
</dbReference>
<dbReference type="InterPro" id="IPR036734">
    <property type="entry name" value="Neur_chan_lig-bd_sf"/>
</dbReference>
<keyword evidence="7" id="KW-0675">Receptor</keyword>
<dbReference type="HOGENOM" id="CLU_518029_0_0_1"/>
<dbReference type="SUPFAM" id="SSF63712">
    <property type="entry name" value="Nicotinic receptor ligand binding domain-like"/>
    <property type="match status" value="2"/>
</dbReference>
<evidence type="ECO:0000256" key="2">
    <source>
        <dbReference type="ARBA" id="ARBA00022692"/>
    </source>
</evidence>
<reference evidence="7" key="1">
    <citation type="journal article" date="2012" name="Nature">
        <title>The oyster genome reveals stress adaptation and complexity of shell formation.</title>
        <authorList>
            <person name="Zhang G."/>
            <person name="Fang X."/>
            <person name="Guo X."/>
            <person name="Li L."/>
            <person name="Luo R."/>
            <person name="Xu F."/>
            <person name="Yang P."/>
            <person name="Zhang L."/>
            <person name="Wang X."/>
            <person name="Qi H."/>
            <person name="Xiong Z."/>
            <person name="Que H."/>
            <person name="Xie Y."/>
            <person name="Holland P.W."/>
            <person name="Paps J."/>
            <person name="Zhu Y."/>
            <person name="Wu F."/>
            <person name="Chen Y."/>
            <person name="Wang J."/>
            <person name="Peng C."/>
            <person name="Meng J."/>
            <person name="Yang L."/>
            <person name="Liu J."/>
            <person name="Wen B."/>
            <person name="Zhang N."/>
            <person name="Huang Z."/>
            <person name="Zhu Q."/>
            <person name="Feng Y."/>
            <person name="Mount A."/>
            <person name="Hedgecock D."/>
            <person name="Xu Z."/>
            <person name="Liu Y."/>
            <person name="Domazet-Loso T."/>
            <person name="Du Y."/>
            <person name="Sun X."/>
            <person name="Zhang S."/>
            <person name="Liu B."/>
            <person name="Cheng P."/>
            <person name="Jiang X."/>
            <person name="Li J."/>
            <person name="Fan D."/>
            <person name="Wang W."/>
            <person name="Fu W."/>
            <person name="Wang T."/>
            <person name="Wang B."/>
            <person name="Zhang J."/>
            <person name="Peng Z."/>
            <person name="Li Y."/>
            <person name="Li N."/>
            <person name="Wang J."/>
            <person name="Chen M."/>
            <person name="He Y."/>
            <person name="Tan F."/>
            <person name="Song X."/>
            <person name="Zheng Q."/>
            <person name="Huang R."/>
            <person name="Yang H."/>
            <person name="Du X."/>
            <person name="Chen L."/>
            <person name="Yang M."/>
            <person name="Gaffney P.M."/>
            <person name="Wang S."/>
            <person name="Luo L."/>
            <person name="She Z."/>
            <person name="Ming Y."/>
            <person name="Huang W."/>
            <person name="Zhang S."/>
            <person name="Huang B."/>
            <person name="Zhang Y."/>
            <person name="Qu T."/>
            <person name="Ni P."/>
            <person name="Miao G."/>
            <person name="Wang J."/>
            <person name="Wang Q."/>
            <person name="Steinberg C.E."/>
            <person name="Wang H."/>
            <person name="Li N."/>
            <person name="Qian L."/>
            <person name="Zhang G."/>
            <person name="Li Y."/>
            <person name="Yang H."/>
            <person name="Liu X."/>
            <person name="Wang J."/>
            <person name="Yin Y."/>
            <person name="Wang J."/>
        </authorList>
    </citation>
    <scope>NUCLEOTIDE SEQUENCE [LARGE SCALE GENOMIC DNA]</scope>
    <source>
        <strain evidence="7">05x7-T-G4-1.051#20</strain>
    </source>
</reference>
<feature type="domain" description="Neurotransmitter-gated ion-channel ligand-binding" evidence="5">
    <location>
        <begin position="30"/>
        <end position="168"/>
    </location>
</feature>
<sequence>MKATFRVLELVILSSALLLQGEVKGSNRSELFKNVINKVDPDIAPFESALTSTYVTISLNIMSIAEVDEKQQTFSGAYWVTLGWSDSRLSWDPKMYGNISSVQVKAEKLWYPTSVCMYNEIGNDKCFDAKDKQLTVYSYGNVFYTTYLDSVSQCKIDVTKYPFDTQFCGEVKGSNRSELFKNVINKVDPDIAPFESALTSTYVTISLNIMSIAEVDEKQQTFSGAYLVTLGWGDSRLSWDPKMYGNISSVQVKAEKLWYPTSVCMFNEIGNDKCFDAKDKQLTVYSYGNVFYTTYLDSVSQCKIDVTKYPFDTQFCGLAMGNNNFGTEFLTFNEEYSSFLLQYLQPNEVWEIKNHTYYVNNFFISALNSTQQQIYFFLQVDRKAFYVVVSTLLPVIILSVLNLFCFVVPIESGEKMGFAMAIFLTFAVFLTIINDSMPKSSDVIPYFTIYLLTQLVISGLVVVLEAFVLLVHFHFSTSKEESDTDEKPRLKNKFRVTGVHLDIAFFLFVLLSNIFSFLYFLLNVIR</sequence>
<evidence type="ECO:0000259" key="6">
    <source>
        <dbReference type="Pfam" id="PF02932"/>
    </source>
</evidence>
<accession>K1QY17</accession>
<dbReference type="Pfam" id="PF02931">
    <property type="entry name" value="Neur_chan_LBD"/>
    <property type="match status" value="2"/>
</dbReference>
<proteinExistence type="predicted"/>
<dbReference type="InParanoid" id="K1QY17"/>
<name>K1QY17_MAGGI</name>
<organism evidence="7">
    <name type="scientific">Magallana gigas</name>
    <name type="common">Pacific oyster</name>
    <name type="synonym">Crassostrea gigas</name>
    <dbReference type="NCBI Taxonomy" id="29159"/>
    <lineage>
        <taxon>Eukaryota</taxon>
        <taxon>Metazoa</taxon>
        <taxon>Spiralia</taxon>
        <taxon>Lophotrochozoa</taxon>
        <taxon>Mollusca</taxon>
        <taxon>Bivalvia</taxon>
        <taxon>Autobranchia</taxon>
        <taxon>Pteriomorphia</taxon>
        <taxon>Ostreida</taxon>
        <taxon>Ostreoidea</taxon>
        <taxon>Ostreidae</taxon>
        <taxon>Magallana</taxon>
    </lineage>
</organism>
<dbReference type="PROSITE" id="PS00236">
    <property type="entry name" value="NEUROTR_ION_CHANNEL"/>
    <property type="match status" value="2"/>
</dbReference>
<dbReference type="EMBL" id="JH816298">
    <property type="protein sequence ID" value="EKC33825.1"/>
    <property type="molecule type" value="Genomic_DNA"/>
</dbReference>
<dbReference type="InterPro" id="IPR006202">
    <property type="entry name" value="Neur_chan_lig-bd"/>
</dbReference>
<gene>
    <name evidence="7" type="ORF">CGI_10014722</name>
</gene>
<dbReference type="InterPro" id="IPR006201">
    <property type="entry name" value="Neur_channel"/>
</dbReference>
<dbReference type="InterPro" id="IPR006029">
    <property type="entry name" value="Neurotrans-gated_channel_TM"/>
</dbReference>
<dbReference type="CDD" id="cd19051">
    <property type="entry name" value="LGIC_TM_cation"/>
    <property type="match status" value="1"/>
</dbReference>
<dbReference type="CDD" id="cd18989">
    <property type="entry name" value="LGIC_ECD_cation"/>
    <property type="match status" value="2"/>
</dbReference>
<dbReference type="FunFam" id="2.70.170.10:FF:000028">
    <property type="entry name" value="AcetylCholine Receptor"/>
    <property type="match status" value="1"/>
</dbReference>
<keyword evidence="4" id="KW-0472">Membrane</keyword>
<dbReference type="Pfam" id="PF02932">
    <property type="entry name" value="Neur_chan_memb"/>
    <property type="match status" value="1"/>
</dbReference>